<protein>
    <submittedName>
        <fullName evidence="2">Uncharacterized protein</fullName>
    </submittedName>
</protein>
<evidence type="ECO:0000313" key="2">
    <source>
        <dbReference type="EMBL" id="CAE0277686.1"/>
    </source>
</evidence>
<dbReference type="AlphaFoldDB" id="A0A7S3GVS2"/>
<evidence type="ECO:0000256" key="1">
    <source>
        <dbReference type="SAM" id="MobiDB-lite"/>
    </source>
</evidence>
<accession>A0A7S3GVS2</accession>
<gene>
    <name evidence="2" type="ORF">SELO1098_LOCUS6516</name>
</gene>
<reference evidence="2" key="1">
    <citation type="submission" date="2021-01" db="EMBL/GenBank/DDBJ databases">
        <authorList>
            <person name="Corre E."/>
            <person name="Pelletier E."/>
            <person name="Niang G."/>
            <person name="Scheremetjew M."/>
            <person name="Finn R."/>
            <person name="Kale V."/>
            <person name="Holt S."/>
            <person name="Cochrane G."/>
            <person name="Meng A."/>
            <person name="Brown T."/>
            <person name="Cohen L."/>
        </authorList>
    </citation>
    <scope>NUCLEOTIDE SEQUENCE</scope>
    <source>
        <strain evidence="2">CCAP 955/1</strain>
    </source>
</reference>
<sequence length="570" mass="64741">MGAAAAMLLIKDPTVVFIDDERPKDRRVKGFSKQLFKRFEWPTLKFFCNTYEIRHEHMCMIFKRFLQYEEVYLLQFKVRTKDVRNHYSLHSKLEQEIADGVIPLMFMKEFAGLDPAPLPCDAVSFARFSIMSYIFCAEQIPDAIFGFIKMLKQKLAMTVEASIHSYSLDMLLKVMLEDLRPSAAGAILLESIERLGKEAELSLTSIVKCGIKYPILFYVFERFRKHMRRIVFGDKFWKGRPQMKLKMEDVPGSSAYFTHRFKDEATAMLETSRSIISDVVSVKKRLKVYRLSDRAAPEVMCLDEEDLQKLKDIFGYEKSRQLAVDSEIVMECDSTFVERAFGRDSPVRYPPRGVKVFPGSAPKGILEIPPEDEHDEEQQMRDEEGQEEGQEEDDENPEVGEGWFAEEEDSSRHDKKQTAAVASMSIEVEPQTDDDWEAGTAAEAAEALPTPGGYMSSLPSTPHGAFPTLPSGQHSAASTTPRLRQSASSMLLRMSVASFASFALSWGSRPTTAEVEEEPEPVQVDGESRIETIFDTQQGREFRFDPETGKSAWVRSVVDRDGDLVLEYCA</sequence>
<feature type="region of interest" description="Disordered" evidence="1">
    <location>
        <begin position="449"/>
        <end position="483"/>
    </location>
</feature>
<proteinExistence type="predicted"/>
<name>A0A7S3GVS2_9STRA</name>
<organism evidence="2">
    <name type="scientific">Spumella elongata</name>
    <dbReference type="NCBI Taxonomy" id="89044"/>
    <lineage>
        <taxon>Eukaryota</taxon>
        <taxon>Sar</taxon>
        <taxon>Stramenopiles</taxon>
        <taxon>Ochrophyta</taxon>
        <taxon>Chrysophyceae</taxon>
        <taxon>Chromulinales</taxon>
        <taxon>Chromulinaceae</taxon>
        <taxon>Spumella</taxon>
    </lineage>
</organism>
<feature type="compositionally biased region" description="Acidic residues" evidence="1">
    <location>
        <begin position="384"/>
        <end position="409"/>
    </location>
</feature>
<feature type="compositionally biased region" description="Polar residues" evidence="1">
    <location>
        <begin position="470"/>
        <end position="483"/>
    </location>
</feature>
<dbReference type="EMBL" id="HBIC01013053">
    <property type="protein sequence ID" value="CAE0277686.1"/>
    <property type="molecule type" value="Transcribed_RNA"/>
</dbReference>
<feature type="region of interest" description="Disordered" evidence="1">
    <location>
        <begin position="348"/>
        <end position="434"/>
    </location>
</feature>